<sequence length="149" mass="15174">MGFVNGLLWLSGCQLVGEVISHALGLPIPGSVIGMVLLFGVLLVRKPEVDSGTLGAADGLLRHLQLLFIPAGVGVMVSFGELRADWLPIGGGPGALVVHRSGRRGRPDDSGAAPSGPGTMTAAPGLPAQLAALLGLRHRRRLPGRGVAA</sequence>
<name>A0AC61U1D3_9MICO</name>
<evidence type="ECO:0000313" key="1">
    <source>
        <dbReference type="EMBL" id="UUZ43822.1"/>
    </source>
</evidence>
<accession>A0AC61U1D3</accession>
<proteinExistence type="predicted"/>
<reference evidence="1" key="1">
    <citation type="submission" date="2021-11" db="EMBL/GenBank/DDBJ databases">
        <title>Study of the species diversity of bacterial strains isolated from a unique natural object - Shulgan-Tash cave (Bashkiria).</title>
        <authorList>
            <person name="Sazanova A.L."/>
            <person name="Chirak E.R."/>
            <person name="Safronova V.I."/>
        </authorList>
    </citation>
    <scope>NUCLEOTIDE SEQUENCE</scope>
    <source>
        <strain evidence="1">P1</strain>
    </source>
</reference>
<organism evidence="1 2">
    <name type="scientific">Janibacter limosus</name>
    <dbReference type="NCBI Taxonomy" id="53458"/>
    <lineage>
        <taxon>Bacteria</taxon>
        <taxon>Bacillati</taxon>
        <taxon>Actinomycetota</taxon>
        <taxon>Actinomycetes</taxon>
        <taxon>Micrococcales</taxon>
        <taxon>Intrasporangiaceae</taxon>
        <taxon>Janibacter</taxon>
    </lineage>
</organism>
<dbReference type="Proteomes" id="UP001059663">
    <property type="component" value="Chromosome"/>
</dbReference>
<dbReference type="EMBL" id="CP087977">
    <property type="protein sequence ID" value="UUZ43822.1"/>
    <property type="molecule type" value="Genomic_DNA"/>
</dbReference>
<gene>
    <name evidence="1" type="ORF">LP422_13780</name>
</gene>
<evidence type="ECO:0000313" key="2">
    <source>
        <dbReference type="Proteomes" id="UP001059663"/>
    </source>
</evidence>
<protein>
    <submittedName>
        <fullName evidence="1">CidA/LrgA family protein</fullName>
    </submittedName>
</protein>